<name>A0ABS8AS69_9BACT</name>
<reference evidence="1" key="1">
    <citation type="submission" date="2021-10" db="EMBL/GenBank/DDBJ databases">
        <authorList>
            <person name="Dean J.D."/>
            <person name="Kim M.K."/>
            <person name="Newey C.N."/>
            <person name="Stoker T.S."/>
            <person name="Thompson D.W."/>
            <person name="Grose J.H."/>
        </authorList>
    </citation>
    <scope>NUCLEOTIDE SEQUENCE</scope>
    <source>
        <strain evidence="1">BT178</strain>
    </source>
</reference>
<keyword evidence="2" id="KW-1185">Reference proteome</keyword>
<comment type="caution">
    <text evidence="1">The sequence shown here is derived from an EMBL/GenBank/DDBJ whole genome shotgun (WGS) entry which is preliminary data.</text>
</comment>
<gene>
    <name evidence="1" type="ORF">LGH74_11615</name>
</gene>
<dbReference type="Proteomes" id="UP001165296">
    <property type="component" value="Unassembled WGS sequence"/>
</dbReference>
<organism evidence="1 2">
    <name type="scientific">Hymenobacter lucidus</name>
    <dbReference type="NCBI Taxonomy" id="2880930"/>
    <lineage>
        <taxon>Bacteria</taxon>
        <taxon>Pseudomonadati</taxon>
        <taxon>Bacteroidota</taxon>
        <taxon>Cytophagia</taxon>
        <taxon>Cytophagales</taxon>
        <taxon>Hymenobacteraceae</taxon>
        <taxon>Hymenobacter</taxon>
    </lineage>
</organism>
<evidence type="ECO:0000313" key="2">
    <source>
        <dbReference type="Proteomes" id="UP001165296"/>
    </source>
</evidence>
<sequence>MSGLDFLAEVSTEFSFTPLFVGAGSSDLFLEAQHNEHALSLTAAQAQSLTVEDLRQMIYHIIAAKREQLQHIRGSSYAMQFYCWHDEQAGQLRFSLIAAAAMLPFGCRVQLVAEVADILQPFLTSSYLDGISWSELEEATPSFEADEYLLKVWQTVL</sequence>
<dbReference type="EMBL" id="JAJADR010000003">
    <property type="protein sequence ID" value="MCB2408626.1"/>
    <property type="molecule type" value="Genomic_DNA"/>
</dbReference>
<accession>A0ABS8AS69</accession>
<dbReference type="RefSeq" id="WP_226175836.1">
    <property type="nucleotide sequence ID" value="NZ_JAJADR010000003.1"/>
</dbReference>
<protein>
    <submittedName>
        <fullName evidence="1">Uncharacterized protein</fullName>
    </submittedName>
</protein>
<proteinExistence type="predicted"/>
<evidence type="ECO:0000313" key="1">
    <source>
        <dbReference type="EMBL" id="MCB2408626.1"/>
    </source>
</evidence>